<name>A0A8D8XYE3_9HEMI</name>
<organism evidence="1">
    <name type="scientific">Cacopsylla melanoneura</name>
    <dbReference type="NCBI Taxonomy" id="428564"/>
    <lineage>
        <taxon>Eukaryota</taxon>
        <taxon>Metazoa</taxon>
        <taxon>Ecdysozoa</taxon>
        <taxon>Arthropoda</taxon>
        <taxon>Hexapoda</taxon>
        <taxon>Insecta</taxon>
        <taxon>Pterygota</taxon>
        <taxon>Neoptera</taxon>
        <taxon>Paraneoptera</taxon>
        <taxon>Hemiptera</taxon>
        <taxon>Sternorrhyncha</taxon>
        <taxon>Psylloidea</taxon>
        <taxon>Psyllidae</taxon>
        <taxon>Psyllinae</taxon>
        <taxon>Cacopsylla</taxon>
    </lineage>
</organism>
<accession>A0A8D8XYE3</accession>
<dbReference type="AlphaFoldDB" id="A0A8D8XYE3"/>
<evidence type="ECO:0000313" key="1">
    <source>
        <dbReference type="EMBL" id="CAG6711485.1"/>
    </source>
</evidence>
<reference evidence="1" key="1">
    <citation type="submission" date="2021-05" db="EMBL/GenBank/DDBJ databases">
        <authorList>
            <person name="Alioto T."/>
            <person name="Alioto T."/>
            <person name="Gomez Garrido J."/>
        </authorList>
    </citation>
    <scope>NUCLEOTIDE SEQUENCE</scope>
</reference>
<protein>
    <submittedName>
        <fullName evidence="1">Uncharacterized protein</fullName>
    </submittedName>
</protein>
<dbReference type="EMBL" id="HBUF01348271">
    <property type="protein sequence ID" value="CAG6711485.1"/>
    <property type="molecule type" value="Transcribed_RNA"/>
</dbReference>
<proteinExistence type="predicted"/>
<sequence length="101" mass="11573">MSFHINKCKNMLGCMLMSVPMKFKILHFIGVYNFITNRYPTYKEGKKMVYFLFKNHSKVFFSIPIEFVSGSAAVSGKICSKGKICFEVSGKIYALSSRYLT</sequence>